<dbReference type="EMBL" id="FONT01000008">
    <property type="protein sequence ID" value="SFE98476.1"/>
    <property type="molecule type" value="Genomic_DNA"/>
</dbReference>
<evidence type="ECO:0000313" key="3">
    <source>
        <dbReference type="Proteomes" id="UP000199516"/>
    </source>
</evidence>
<evidence type="ECO:0000256" key="1">
    <source>
        <dbReference type="SAM" id="Phobius"/>
    </source>
</evidence>
<reference evidence="2 3" key="1">
    <citation type="submission" date="2016-10" db="EMBL/GenBank/DDBJ databases">
        <authorList>
            <person name="de Groot N.N."/>
        </authorList>
    </citation>
    <scope>NUCLEOTIDE SEQUENCE [LARGE SCALE GENOMIC DNA]</scope>
    <source>
        <strain evidence="2 3">DSM 23995</strain>
    </source>
</reference>
<gene>
    <name evidence="2" type="ORF">SAMN05192532_1082</name>
</gene>
<accession>A0A1I2F1E4</accession>
<keyword evidence="1" id="KW-0812">Transmembrane</keyword>
<dbReference type="Proteomes" id="UP000199516">
    <property type="component" value="Unassembled WGS sequence"/>
</dbReference>
<sequence>MESILQITFAIVVLLILYKFNIIKLPLRLFFRQTYTGKKISLAYRLFNGGYHHNFVVNSNTEYIVHFDVGVEQGTLLIRMKGILETTFHESETGTIRITTRDPLQSIYVEGHSTKGTCRVELEEAS</sequence>
<organism evidence="2 3">
    <name type="scientific">Alteribacillus iranensis</name>
    <dbReference type="NCBI Taxonomy" id="930128"/>
    <lineage>
        <taxon>Bacteria</taxon>
        <taxon>Bacillati</taxon>
        <taxon>Bacillota</taxon>
        <taxon>Bacilli</taxon>
        <taxon>Bacillales</taxon>
        <taxon>Bacillaceae</taxon>
        <taxon>Alteribacillus</taxon>
    </lineage>
</organism>
<proteinExistence type="predicted"/>
<keyword evidence="1" id="KW-1133">Transmembrane helix</keyword>
<evidence type="ECO:0000313" key="2">
    <source>
        <dbReference type="EMBL" id="SFE98476.1"/>
    </source>
</evidence>
<dbReference type="RefSeq" id="WP_091663376.1">
    <property type="nucleotide sequence ID" value="NZ_FONT01000008.1"/>
</dbReference>
<keyword evidence="1" id="KW-0472">Membrane</keyword>
<keyword evidence="3" id="KW-1185">Reference proteome</keyword>
<feature type="transmembrane region" description="Helical" evidence="1">
    <location>
        <begin position="6"/>
        <end position="23"/>
    </location>
</feature>
<protein>
    <submittedName>
        <fullName evidence="2">Uncharacterized protein</fullName>
    </submittedName>
</protein>
<dbReference type="AlphaFoldDB" id="A0A1I2F1E4"/>
<name>A0A1I2F1E4_9BACI</name>